<proteinExistence type="predicted"/>
<evidence type="ECO:0000256" key="1">
    <source>
        <dbReference type="SAM" id="SignalP"/>
    </source>
</evidence>
<comment type="caution">
    <text evidence="2">The sequence shown here is derived from an EMBL/GenBank/DDBJ whole genome shotgun (WGS) entry which is preliminary data.</text>
</comment>
<accession>A0A6G4WBG7</accession>
<dbReference type="Proteomes" id="UP001642900">
    <property type="component" value="Unassembled WGS sequence"/>
</dbReference>
<feature type="signal peptide" evidence="1">
    <location>
        <begin position="1"/>
        <end position="22"/>
    </location>
</feature>
<evidence type="ECO:0008006" key="4">
    <source>
        <dbReference type="Google" id="ProtNLM"/>
    </source>
</evidence>
<keyword evidence="3" id="KW-1185">Reference proteome</keyword>
<gene>
    <name evidence="2" type="ORF">G6N73_10360</name>
</gene>
<sequence>MTFKNIAVAASAVLALGGAAAAGDLKPMHSRSINLGTITGVAYYTVEPDGYHVVATLAQNDAGAPVRFETVLVSGQTMTLSTPRAAGMPPVKVEIGRTADQIHVLEALATN</sequence>
<reference evidence="2 3" key="1">
    <citation type="submission" date="2020-02" db="EMBL/GenBank/DDBJ databases">
        <title>Genome sequence of strain CCNWXJ40-4.</title>
        <authorList>
            <person name="Gao J."/>
            <person name="Sun J."/>
        </authorList>
    </citation>
    <scope>NUCLEOTIDE SEQUENCE [LARGE SCALE GENOMIC DNA]</scope>
    <source>
        <strain evidence="2 3">CCNWXJ 40-4</strain>
    </source>
</reference>
<feature type="chain" id="PRO_5026065193" description="Copper-binding protein" evidence="1">
    <location>
        <begin position="23"/>
        <end position="111"/>
    </location>
</feature>
<evidence type="ECO:0000313" key="2">
    <source>
        <dbReference type="EMBL" id="NGO51576.1"/>
    </source>
</evidence>
<dbReference type="RefSeq" id="WP_165027200.1">
    <property type="nucleotide sequence ID" value="NZ_JAAKZF010000010.1"/>
</dbReference>
<dbReference type="AlphaFoldDB" id="A0A6G4WBG7"/>
<protein>
    <recommendedName>
        <fullName evidence="4">Copper-binding protein</fullName>
    </recommendedName>
</protein>
<evidence type="ECO:0000313" key="3">
    <source>
        <dbReference type="Proteomes" id="UP001642900"/>
    </source>
</evidence>
<name>A0A6G4WBG7_9HYPH</name>
<organism evidence="2 3">
    <name type="scientific">Allomesorhizobium camelthorni</name>
    <dbReference type="NCBI Taxonomy" id="475069"/>
    <lineage>
        <taxon>Bacteria</taxon>
        <taxon>Pseudomonadati</taxon>
        <taxon>Pseudomonadota</taxon>
        <taxon>Alphaproteobacteria</taxon>
        <taxon>Hyphomicrobiales</taxon>
        <taxon>Phyllobacteriaceae</taxon>
        <taxon>Allomesorhizobium</taxon>
    </lineage>
</organism>
<dbReference type="EMBL" id="JAAKZF010000010">
    <property type="protein sequence ID" value="NGO51576.1"/>
    <property type="molecule type" value="Genomic_DNA"/>
</dbReference>
<keyword evidence="1" id="KW-0732">Signal</keyword>